<dbReference type="AlphaFoldDB" id="A0A2P5T2G3"/>
<dbReference type="GO" id="GO:0005886">
    <property type="term" value="C:plasma membrane"/>
    <property type="evidence" value="ECO:0007669"/>
    <property type="project" value="TreeGrafter"/>
</dbReference>
<dbReference type="Pfam" id="PF09335">
    <property type="entry name" value="VTT_dom"/>
    <property type="match status" value="1"/>
</dbReference>
<dbReference type="InterPro" id="IPR032816">
    <property type="entry name" value="VTT_dom"/>
</dbReference>
<feature type="transmembrane region" description="Helical" evidence="1">
    <location>
        <begin position="164"/>
        <end position="186"/>
    </location>
</feature>
<name>A0A2P5T2G3_9GAMM</name>
<evidence type="ECO:0000313" key="3">
    <source>
        <dbReference type="EMBL" id="PPI88740.1"/>
    </source>
</evidence>
<keyword evidence="1" id="KW-1133">Transmembrane helix</keyword>
<comment type="caution">
    <text evidence="3">The sequence shown here is derived from an EMBL/GenBank/DDBJ whole genome shotgun (WGS) entry which is preliminary data.</text>
</comment>
<dbReference type="PANTHER" id="PTHR42709">
    <property type="entry name" value="ALKALINE PHOSPHATASE LIKE PROTEIN"/>
    <property type="match status" value="1"/>
</dbReference>
<dbReference type="RefSeq" id="WP_136132167.1">
    <property type="nucleotide sequence ID" value="NZ_PDKR01000001.1"/>
</dbReference>
<reference evidence="3 4" key="1">
    <citation type="journal article" date="2018" name="Genome Biol. Evol.">
        <title>Cladogenesis and Genomic Streamlining in Extracellular Endosymbionts of Tropical Stink Bugs.</title>
        <authorList>
            <person name="Otero-Bravo A."/>
            <person name="Goffredi S."/>
            <person name="Sabree Z.L."/>
        </authorList>
    </citation>
    <scope>NUCLEOTIDE SEQUENCE [LARGE SCALE GENOMIC DNA]</scope>
    <source>
        <strain evidence="3 4">SoEO</strain>
    </source>
</reference>
<evidence type="ECO:0000256" key="1">
    <source>
        <dbReference type="SAM" id="Phobius"/>
    </source>
</evidence>
<dbReference type="Proteomes" id="UP000295937">
    <property type="component" value="Unassembled WGS sequence"/>
</dbReference>
<protein>
    <recommendedName>
        <fullName evidence="2">VTT domain-containing protein</fullName>
    </recommendedName>
</protein>
<feature type="transmembrane region" description="Helical" evidence="1">
    <location>
        <begin position="46"/>
        <end position="65"/>
    </location>
</feature>
<evidence type="ECO:0000259" key="2">
    <source>
        <dbReference type="Pfam" id="PF09335"/>
    </source>
</evidence>
<feature type="transmembrane region" description="Helical" evidence="1">
    <location>
        <begin position="95"/>
        <end position="115"/>
    </location>
</feature>
<accession>A0A2P5T2G3</accession>
<gene>
    <name evidence="3" type="ORF">CRV09_00265</name>
</gene>
<proteinExistence type="predicted"/>
<keyword evidence="1" id="KW-0472">Membrane</keyword>
<dbReference type="InterPro" id="IPR051311">
    <property type="entry name" value="DedA_domain"/>
</dbReference>
<dbReference type="EMBL" id="PDKR01000001">
    <property type="protein sequence ID" value="PPI88740.1"/>
    <property type="molecule type" value="Genomic_DNA"/>
</dbReference>
<dbReference type="OrthoDB" id="948134at2"/>
<feature type="transmembrane region" description="Helical" evidence="1">
    <location>
        <begin position="12"/>
        <end position="34"/>
    </location>
</feature>
<dbReference type="PANTHER" id="PTHR42709:SF2">
    <property type="entry name" value="INNER MEMBRANE PROTEIN YOHD"/>
    <property type="match status" value="1"/>
</dbReference>
<sequence length="192" mass="21850">MHLNTSELIAQYGYLALFIGCLAEGETFTLIGGITVHEGLLNPTGVFLTAMAGGILGDQILYWIGRKYGTRILQKAKKYKNKIIKAKISIKRQPSFFVIGVRFMYGFRIIGPIIIGASRLNSMKFFILNIIGAFIWSFTFITLGYYAGSAIIHWLYKINKHLKYVLWIFIPSVSILLISYILILFLNKKRDK</sequence>
<organism evidence="3 4">
    <name type="scientific">Candidatus Pantoea edessiphila</name>
    <dbReference type="NCBI Taxonomy" id="2044610"/>
    <lineage>
        <taxon>Bacteria</taxon>
        <taxon>Pseudomonadati</taxon>
        <taxon>Pseudomonadota</taxon>
        <taxon>Gammaproteobacteria</taxon>
        <taxon>Enterobacterales</taxon>
        <taxon>Erwiniaceae</taxon>
        <taxon>Pantoea</taxon>
    </lineage>
</organism>
<evidence type="ECO:0000313" key="4">
    <source>
        <dbReference type="Proteomes" id="UP000295937"/>
    </source>
</evidence>
<keyword evidence="1" id="KW-0812">Transmembrane</keyword>
<feature type="domain" description="VTT" evidence="2">
    <location>
        <begin position="26"/>
        <end position="145"/>
    </location>
</feature>
<feature type="transmembrane region" description="Helical" evidence="1">
    <location>
        <begin position="127"/>
        <end position="152"/>
    </location>
</feature>